<comment type="similarity">
    <text evidence="2">Belongs to the RRP1 family.</text>
</comment>
<evidence type="ECO:0000256" key="4">
    <source>
        <dbReference type="ARBA" id="ARBA00023242"/>
    </source>
</evidence>
<dbReference type="AlphaFoldDB" id="A0A6I9NJL1"/>
<dbReference type="OrthoDB" id="2019504at2759"/>
<keyword evidence="3" id="KW-0698">rRNA processing</keyword>
<dbReference type="GO" id="GO:0030688">
    <property type="term" value="C:preribosome, small subunit precursor"/>
    <property type="evidence" value="ECO:0007669"/>
    <property type="project" value="InterPro"/>
</dbReference>
<accession>A0A6I9NJL1</accession>
<keyword evidence="4" id="KW-0539">Nucleus</keyword>
<name>A0A6I9NJL1_9TELE</name>
<evidence type="ECO:0000256" key="5">
    <source>
        <dbReference type="SAM" id="MobiDB-lite"/>
    </source>
</evidence>
<feature type="compositionally biased region" description="Acidic residues" evidence="5">
    <location>
        <begin position="160"/>
        <end position="185"/>
    </location>
</feature>
<sequence>MAEGRIAPGGGAIDVYEENLTFLFKEELSNQISALIHSFHHIDGQLLFLESFLQTLKREWTGIDRLRMDKFFQVGVRRYSMTFTRALFGAICNSILCTIIDQAPFAIDDLMKEVKAAEASDSDSGQASEEDDGNEQPKERKSKAVCEIGRKQINGNKSNEDEDDDDDDDELLHLEEDSETEEPCDEVVGPVLQFAYTALADKLFGLASRSSTPSQNRQRLYKIIRV</sequence>
<dbReference type="KEGG" id="ncc:104949950"/>
<protein>
    <submittedName>
        <fullName evidence="7">Ribosomal RNA processing protein 1 homolog A-like</fullName>
    </submittedName>
</protein>
<dbReference type="GeneID" id="104949950"/>
<dbReference type="GO" id="GO:0006364">
    <property type="term" value="P:rRNA processing"/>
    <property type="evidence" value="ECO:0007669"/>
    <property type="project" value="UniProtKB-KW"/>
</dbReference>
<comment type="subcellular location">
    <subcellularLocation>
        <location evidence="1">Nucleus</location>
    </subcellularLocation>
</comment>
<feature type="compositionally biased region" description="Basic and acidic residues" evidence="5">
    <location>
        <begin position="135"/>
        <end position="150"/>
    </location>
</feature>
<keyword evidence="6" id="KW-1185">Reference proteome</keyword>
<proteinExistence type="inferred from homology"/>
<evidence type="ECO:0000256" key="2">
    <source>
        <dbReference type="ARBA" id="ARBA00006374"/>
    </source>
</evidence>
<feature type="region of interest" description="Disordered" evidence="5">
    <location>
        <begin position="117"/>
        <end position="186"/>
    </location>
</feature>
<dbReference type="InterPro" id="IPR010301">
    <property type="entry name" value="RRP1"/>
</dbReference>
<evidence type="ECO:0000313" key="6">
    <source>
        <dbReference type="Proteomes" id="UP000504611"/>
    </source>
</evidence>
<evidence type="ECO:0000256" key="1">
    <source>
        <dbReference type="ARBA" id="ARBA00004123"/>
    </source>
</evidence>
<dbReference type="Pfam" id="PF05997">
    <property type="entry name" value="Nop52"/>
    <property type="match status" value="1"/>
</dbReference>
<gene>
    <name evidence="7" type="primary">LOC104949950</name>
</gene>
<dbReference type="GO" id="GO:0005634">
    <property type="term" value="C:nucleus"/>
    <property type="evidence" value="ECO:0007669"/>
    <property type="project" value="UniProtKB-SubCell"/>
</dbReference>
<evidence type="ECO:0000256" key="3">
    <source>
        <dbReference type="ARBA" id="ARBA00022552"/>
    </source>
</evidence>
<dbReference type="RefSeq" id="XP_010774695.1">
    <property type="nucleotide sequence ID" value="XM_010776393.1"/>
</dbReference>
<dbReference type="PANTHER" id="PTHR13026:SF0">
    <property type="entry name" value="RIBOSOMAL RNA PROCESSING 1B"/>
    <property type="match status" value="1"/>
</dbReference>
<dbReference type="PANTHER" id="PTHR13026">
    <property type="entry name" value="NNP-1 PROTEIN NOVEL NUCLEAR PROTEIN 1 NOP52"/>
    <property type="match status" value="1"/>
</dbReference>
<dbReference type="Proteomes" id="UP000504611">
    <property type="component" value="Unplaced"/>
</dbReference>
<evidence type="ECO:0000313" key="7">
    <source>
        <dbReference type="RefSeq" id="XP_010774695.1"/>
    </source>
</evidence>
<organism evidence="6 7">
    <name type="scientific">Notothenia coriiceps</name>
    <name type="common">black rockcod</name>
    <dbReference type="NCBI Taxonomy" id="8208"/>
    <lineage>
        <taxon>Eukaryota</taxon>
        <taxon>Metazoa</taxon>
        <taxon>Chordata</taxon>
        <taxon>Craniata</taxon>
        <taxon>Vertebrata</taxon>
        <taxon>Euteleostomi</taxon>
        <taxon>Actinopterygii</taxon>
        <taxon>Neopterygii</taxon>
        <taxon>Teleostei</taxon>
        <taxon>Neoteleostei</taxon>
        <taxon>Acanthomorphata</taxon>
        <taxon>Eupercaria</taxon>
        <taxon>Perciformes</taxon>
        <taxon>Notothenioidei</taxon>
        <taxon>Nototheniidae</taxon>
        <taxon>Notothenia</taxon>
    </lineage>
</organism>
<reference evidence="7" key="1">
    <citation type="submission" date="2025-08" db="UniProtKB">
        <authorList>
            <consortium name="RefSeq"/>
        </authorList>
    </citation>
    <scope>IDENTIFICATION</scope>
    <source>
        <tissue evidence="7">Muscle</tissue>
    </source>
</reference>